<dbReference type="Pfam" id="PF09446">
    <property type="entry name" value="VMA21"/>
    <property type="match status" value="1"/>
</dbReference>
<keyword evidence="2" id="KW-0256">Endoplasmic reticulum</keyword>
<dbReference type="GO" id="GO:0031410">
    <property type="term" value="C:cytoplasmic vesicle"/>
    <property type="evidence" value="ECO:0007669"/>
    <property type="project" value="UniProtKB-KW"/>
</dbReference>
<name>A0A0N4W476_HAEPC</name>
<keyword evidence="8" id="KW-1185">Reference proteome</keyword>
<dbReference type="AlphaFoldDB" id="A0A0N4W476"/>
<dbReference type="PANTHER" id="PTHR31792:SF3">
    <property type="entry name" value="VACUOLAR ATPASE ASSEMBLY INTEGRAL MEMBRANE PROTEIN VMA21"/>
    <property type="match status" value="1"/>
</dbReference>
<reference evidence="9" key="1">
    <citation type="submission" date="2017-02" db="UniProtKB">
        <authorList>
            <consortium name="WormBaseParasite"/>
        </authorList>
    </citation>
    <scope>IDENTIFICATION</scope>
</reference>
<evidence type="ECO:0000256" key="1">
    <source>
        <dbReference type="ARBA" id="ARBA00022692"/>
    </source>
</evidence>
<keyword evidence="3 6" id="KW-1133">Transmembrane helix</keyword>
<evidence type="ECO:0000256" key="5">
    <source>
        <dbReference type="ARBA" id="ARBA00023329"/>
    </source>
</evidence>
<dbReference type="Proteomes" id="UP000268014">
    <property type="component" value="Unassembled WGS sequence"/>
</dbReference>
<keyword evidence="5" id="KW-0968">Cytoplasmic vesicle</keyword>
<gene>
    <name evidence="7" type="ORF">HPLM_LOCUS4665</name>
</gene>
<feature type="transmembrane region" description="Helical" evidence="6">
    <location>
        <begin position="54"/>
        <end position="75"/>
    </location>
</feature>
<evidence type="ECO:0000313" key="9">
    <source>
        <dbReference type="WBParaSite" id="HPLM_0000467301-mRNA-1"/>
    </source>
</evidence>
<evidence type="ECO:0000313" key="8">
    <source>
        <dbReference type="Proteomes" id="UP000268014"/>
    </source>
</evidence>
<organism evidence="9">
    <name type="scientific">Haemonchus placei</name>
    <name type="common">Barber's pole worm</name>
    <dbReference type="NCBI Taxonomy" id="6290"/>
    <lineage>
        <taxon>Eukaryota</taxon>
        <taxon>Metazoa</taxon>
        <taxon>Ecdysozoa</taxon>
        <taxon>Nematoda</taxon>
        <taxon>Chromadorea</taxon>
        <taxon>Rhabditida</taxon>
        <taxon>Rhabditina</taxon>
        <taxon>Rhabditomorpha</taxon>
        <taxon>Strongyloidea</taxon>
        <taxon>Trichostrongylidae</taxon>
        <taxon>Haemonchus</taxon>
    </lineage>
</organism>
<dbReference type="InterPro" id="IPR019013">
    <property type="entry name" value="Vma21"/>
</dbReference>
<accession>A0A0N4W476</accession>
<proteinExistence type="predicted"/>
<dbReference type="WBParaSite" id="HPLM_0000467301-mRNA-1">
    <property type="protein sequence ID" value="HPLM_0000467301-mRNA-1"/>
    <property type="gene ID" value="HPLM_0000467301"/>
</dbReference>
<dbReference type="OrthoDB" id="160405at2759"/>
<keyword evidence="1 6" id="KW-0812">Transmembrane</keyword>
<dbReference type="STRING" id="6290.A0A0N4W476"/>
<dbReference type="GO" id="GO:0070072">
    <property type="term" value="P:vacuolar proton-transporting V-type ATPase complex assembly"/>
    <property type="evidence" value="ECO:0007669"/>
    <property type="project" value="InterPro"/>
</dbReference>
<dbReference type="PANTHER" id="PTHR31792">
    <property type="entry name" value="VACUOLAR ATPASE ASSEMBLY INTEGRAL MEMBRANE PROTEIN VMA21"/>
    <property type="match status" value="1"/>
</dbReference>
<reference evidence="7 8" key="2">
    <citation type="submission" date="2018-11" db="EMBL/GenBank/DDBJ databases">
        <authorList>
            <consortium name="Pathogen Informatics"/>
        </authorList>
    </citation>
    <scope>NUCLEOTIDE SEQUENCE [LARGE SCALE GENOMIC DNA]</scope>
    <source>
        <strain evidence="7 8">MHpl1</strain>
    </source>
</reference>
<dbReference type="EMBL" id="UZAF01016235">
    <property type="protein sequence ID" value="VDO23754.1"/>
    <property type="molecule type" value="Genomic_DNA"/>
</dbReference>
<feature type="transmembrane region" description="Helical" evidence="6">
    <location>
        <begin position="20"/>
        <end position="42"/>
    </location>
</feature>
<evidence type="ECO:0000256" key="3">
    <source>
        <dbReference type="ARBA" id="ARBA00022989"/>
    </source>
</evidence>
<dbReference type="OMA" id="FVYFAWN"/>
<evidence type="ECO:0000313" key="7">
    <source>
        <dbReference type="EMBL" id="VDO23754.1"/>
    </source>
</evidence>
<evidence type="ECO:0000256" key="2">
    <source>
        <dbReference type="ARBA" id="ARBA00022824"/>
    </source>
</evidence>
<evidence type="ECO:0000256" key="6">
    <source>
        <dbReference type="SAM" id="Phobius"/>
    </source>
</evidence>
<sequence>MDDLIPNLRDERVQGAVKNLLVYSIVILLVPLGSMFFLKRFLFEVLFGYSSDDALTYSAVIAVILVHVVLCFWLFTASKEEDKRTIRKQD</sequence>
<protein>
    <submittedName>
        <fullName evidence="9">Vacuolar ATPase assembly integral membrane protein vma21</fullName>
    </submittedName>
</protein>
<dbReference type="GO" id="GO:0005789">
    <property type="term" value="C:endoplasmic reticulum membrane"/>
    <property type="evidence" value="ECO:0007669"/>
    <property type="project" value="TreeGrafter"/>
</dbReference>
<keyword evidence="4 6" id="KW-0472">Membrane</keyword>
<evidence type="ECO:0000256" key="4">
    <source>
        <dbReference type="ARBA" id="ARBA00023136"/>
    </source>
</evidence>